<evidence type="ECO:0000313" key="6">
    <source>
        <dbReference type="EMBL" id="BDU75584.1"/>
    </source>
</evidence>
<gene>
    <name evidence="6" type="ORF">METESE_05420</name>
</gene>
<feature type="domain" description="HTH tetR-type" evidence="5">
    <location>
        <begin position="6"/>
        <end position="66"/>
    </location>
</feature>
<evidence type="ECO:0000256" key="3">
    <source>
        <dbReference type="ARBA" id="ARBA00023163"/>
    </source>
</evidence>
<evidence type="ECO:0000313" key="7">
    <source>
        <dbReference type="Proteomes" id="UP001228113"/>
    </source>
</evidence>
<dbReference type="KEGG" id="msea:METESE_05420"/>
<name>A0AA48GSX3_9BACT</name>
<evidence type="ECO:0000256" key="2">
    <source>
        <dbReference type="ARBA" id="ARBA00023125"/>
    </source>
</evidence>
<keyword evidence="2 4" id="KW-0238">DNA-binding</keyword>
<dbReference type="PRINTS" id="PR00455">
    <property type="entry name" value="HTHTETR"/>
</dbReference>
<dbReference type="AlphaFoldDB" id="A0AA48GSX3"/>
<keyword evidence="1" id="KW-0805">Transcription regulation</keyword>
<dbReference type="Pfam" id="PF00440">
    <property type="entry name" value="TetR_N"/>
    <property type="match status" value="1"/>
</dbReference>
<dbReference type="PANTHER" id="PTHR30055">
    <property type="entry name" value="HTH-TYPE TRANSCRIPTIONAL REGULATOR RUTR"/>
    <property type="match status" value="1"/>
</dbReference>
<sequence>MRPRDPAKIEKIRRCALEMLVLDGFDVFSMQKLAKAAGVSPATLYIYYADKEDLIFQLWKEQVTAWSDMQLGGFDPEAPFEVELRRQWMLRVAYFQAHPLEWQFIQQVMHSPLHEKYQGAMPTAVSEQVTTRVLRAIRQGELTDFGLGAEAIQERFPRDLYWSLAYGPLYAMLRWVPDRTRPLEASPARVDLDLIGKAFACVIKGLKP</sequence>
<dbReference type="InterPro" id="IPR009057">
    <property type="entry name" value="Homeodomain-like_sf"/>
</dbReference>
<proteinExistence type="predicted"/>
<dbReference type="PROSITE" id="PS50977">
    <property type="entry name" value="HTH_TETR_2"/>
    <property type="match status" value="1"/>
</dbReference>
<dbReference type="InterPro" id="IPR050109">
    <property type="entry name" value="HTH-type_TetR-like_transc_reg"/>
</dbReference>
<protein>
    <recommendedName>
        <fullName evidence="5">HTH tetR-type domain-containing protein</fullName>
    </recommendedName>
</protein>
<dbReference type="EMBL" id="AP027081">
    <property type="protein sequence ID" value="BDU75584.1"/>
    <property type="molecule type" value="Genomic_DNA"/>
</dbReference>
<dbReference type="RefSeq" id="WP_316411033.1">
    <property type="nucleotide sequence ID" value="NZ_AP027081.1"/>
</dbReference>
<accession>A0AA48GSX3</accession>
<keyword evidence="7" id="KW-1185">Reference proteome</keyword>
<evidence type="ECO:0000259" key="5">
    <source>
        <dbReference type="PROSITE" id="PS50977"/>
    </source>
</evidence>
<keyword evidence="3" id="KW-0804">Transcription</keyword>
<feature type="DNA-binding region" description="H-T-H motif" evidence="4">
    <location>
        <begin position="29"/>
        <end position="48"/>
    </location>
</feature>
<dbReference type="GO" id="GO:0003700">
    <property type="term" value="F:DNA-binding transcription factor activity"/>
    <property type="evidence" value="ECO:0007669"/>
    <property type="project" value="TreeGrafter"/>
</dbReference>
<dbReference type="SUPFAM" id="SSF46689">
    <property type="entry name" value="Homeodomain-like"/>
    <property type="match status" value="1"/>
</dbReference>
<dbReference type="GO" id="GO:0000976">
    <property type="term" value="F:transcription cis-regulatory region binding"/>
    <property type="evidence" value="ECO:0007669"/>
    <property type="project" value="TreeGrafter"/>
</dbReference>
<organism evidence="6 7">
    <name type="scientific">Mesoterricola sediminis</name>
    <dbReference type="NCBI Taxonomy" id="2927980"/>
    <lineage>
        <taxon>Bacteria</taxon>
        <taxon>Pseudomonadati</taxon>
        <taxon>Acidobacteriota</taxon>
        <taxon>Holophagae</taxon>
        <taxon>Holophagales</taxon>
        <taxon>Holophagaceae</taxon>
        <taxon>Mesoterricola</taxon>
    </lineage>
</organism>
<reference evidence="6" key="1">
    <citation type="journal article" date="2023" name="Int. J. Syst. Evol. Microbiol.">
        <title>Mesoterricola silvestris gen. nov., sp. nov., Mesoterricola sediminis sp. nov., Geothrix oryzae sp. nov., Geothrix edaphica sp. nov., Geothrix rubra sp. nov., and Geothrix limicola sp. nov., six novel members of Acidobacteriota isolated from soils.</title>
        <authorList>
            <person name="Itoh H."/>
            <person name="Sugisawa Y."/>
            <person name="Mise K."/>
            <person name="Xu Z."/>
            <person name="Kuniyasu M."/>
            <person name="Ushijima N."/>
            <person name="Kawano K."/>
            <person name="Kobayashi E."/>
            <person name="Shiratori Y."/>
            <person name="Masuda Y."/>
            <person name="Senoo K."/>
        </authorList>
    </citation>
    <scope>NUCLEOTIDE SEQUENCE</scope>
    <source>
        <strain evidence="6">W786</strain>
    </source>
</reference>
<evidence type="ECO:0000256" key="1">
    <source>
        <dbReference type="ARBA" id="ARBA00023015"/>
    </source>
</evidence>
<dbReference type="Proteomes" id="UP001228113">
    <property type="component" value="Chromosome"/>
</dbReference>
<evidence type="ECO:0000256" key="4">
    <source>
        <dbReference type="PROSITE-ProRule" id="PRU00335"/>
    </source>
</evidence>
<dbReference type="InterPro" id="IPR001647">
    <property type="entry name" value="HTH_TetR"/>
</dbReference>
<dbReference type="Gene3D" id="1.10.357.10">
    <property type="entry name" value="Tetracycline Repressor, domain 2"/>
    <property type="match status" value="1"/>
</dbReference>
<dbReference type="PANTHER" id="PTHR30055:SF234">
    <property type="entry name" value="HTH-TYPE TRANSCRIPTIONAL REGULATOR BETI"/>
    <property type="match status" value="1"/>
</dbReference>